<name>A0A3S8ZVR6_9NEIS</name>
<proteinExistence type="predicted"/>
<evidence type="ECO:0000313" key="2">
    <source>
        <dbReference type="Proteomes" id="UP000282438"/>
    </source>
</evidence>
<reference evidence="1 2" key="1">
    <citation type="submission" date="2018-12" db="EMBL/GenBank/DDBJ databases">
        <title>Complete genome sequence of Iodobacter sp. H11R3.</title>
        <authorList>
            <person name="Bae J.-W."/>
        </authorList>
    </citation>
    <scope>NUCLEOTIDE SEQUENCE [LARGE SCALE GENOMIC DNA]</scope>
    <source>
        <strain evidence="1 2">H11R3</strain>
    </source>
</reference>
<dbReference type="EMBL" id="CP034433">
    <property type="protein sequence ID" value="AZN37610.1"/>
    <property type="molecule type" value="Genomic_DNA"/>
</dbReference>
<dbReference type="Pfam" id="PF08982">
    <property type="entry name" value="AtaL"/>
    <property type="match status" value="1"/>
</dbReference>
<dbReference type="KEGG" id="iod:EJO50_14715"/>
<gene>
    <name evidence="1" type="ORF">EJO50_14715</name>
</gene>
<dbReference type="SUPFAM" id="SSF55961">
    <property type="entry name" value="Bet v1-like"/>
    <property type="match status" value="1"/>
</dbReference>
<evidence type="ECO:0000313" key="1">
    <source>
        <dbReference type="EMBL" id="AZN37610.1"/>
    </source>
</evidence>
<dbReference type="Proteomes" id="UP000282438">
    <property type="component" value="Chromosome"/>
</dbReference>
<dbReference type="AlphaFoldDB" id="A0A3S8ZVR6"/>
<sequence length="173" mass="20065">MKYSIRYTDRLRRVILQLEHLVAVNAPSNDFILSRAKLWQGLVLRAEAPDLFMPHVDSVKIIERSDVHLLREITIGAMHIQDRIHLANNMHVRYDTEPGQQHAGGTLLMKIEEPEANMLFVRFHYQTPMDEQGEDEEYAKFLKAAWQQTDLETIQKIREFAAKGRFDAPANLA</sequence>
<organism evidence="1 2">
    <name type="scientific">Iodobacter ciconiae</name>
    <dbReference type="NCBI Taxonomy" id="2496266"/>
    <lineage>
        <taxon>Bacteria</taxon>
        <taxon>Pseudomonadati</taxon>
        <taxon>Pseudomonadota</taxon>
        <taxon>Betaproteobacteria</taxon>
        <taxon>Neisseriales</taxon>
        <taxon>Chitinibacteraceae</taxon>
        <taxon>Iodobacter</taxon>
    </lineage>
</organism>
<dbReference type="InterPro" id="IPR023393">
    <property type="entry name" value="START-like_dom_sf"/>
</dbReference>
<protein>
    <submittedName>
        <fullName evidence="1">DUF1857 family protein</fullName>
    </submittedName>
</protein>
<keyword evidence="2" id="KW-1185">Reference proteome</keyword>
<dbReference type="InterPro" id="IPR015075">
    <property type="entry name" value="AtaL"/>
</dbReference>
<accession>A0A3S8ZVR6</accession>
<dbReference type="OrthoDB" id="6367327at2"/>
<dbReference type="Gene3D" id="3.30.530.20">
    <property type="match status" value="1"/>
</dbReference>